<keyword evidence="3" id="KW-1185">Reference proteome</keyword>
<gene>
    <name evidence="2" type="ORF">GA0070618_3001</name>
</gene>
<organism evidence="2 3">
    <name type="scientific">Micromonospora echinospora</name>
    <name type="common">Micromonospora purpurea</name>
    <dbReference type="NCBI Taxonomy" id="1877"/>
    <lineage>
        <taxon>Bacteria</taxon>
        <taxon>Bacillati</taxon>
        <taxon>Actinomycetota</taxon>
        <taxon>Actinomycetes</taxon>
        <taxon>Micromonosporales</taxon>
        <taxon>Micromonosporaceae</taxon>
        <taxon>Micromonospora</taxon>
    </lineage>
</organism>
<evidence type="ECO:0000313" key="2">
    <source>
        <dbReference type="EMBL" id="SCF07137.1"/>
    </source>
</evidence>
<dbReference type="AlphaFoldDB" id="A0A1C4XFL0"/>
<accession>A0A1C4XFL0</accession>
<evidence type="ECO:0000313" key="3">
    <source>
        <dbReference type="Proteomes" id="UP000198253"/>
    </source>
</evidence>
<keyword evidence="1" id="KW-0472">Membrane</keyword>
<feature type="transmembrane region" description="Helical" evidence="1">
    <location>
        <begin position="21"/>
        <end position="40"/>
    </location>
</feature>
<sequence length="176" mass="19325">MSAERRRELRGKYLKLGTGELAAAASFAVVAIALVMPRLAGSDDSMALWSALVPLLVVLVQAGIYWLAARSWVERAPMPAAIAAAYRVFRIVDAVLLGVGLAGILLWWPERIGTALLVVAVWVFGVVEYLNYFVVRLAYPLARWLTTVGQWRPPRLVQDIRTSAPGPGWQGRSEPD</sequence>
<proteinExistence type="predicted"/>
<dbReference type="RefSeq" id="WP_088982174.1">
    <property type="nucleotide sequence ID" value="NZ_LT607413.1"/>
</dbReference>
<feature type="transmembrane region" description="Helical" evidence="1">
    <location>
        <begin position="46"/>
        <end position="68"/>
    </location>
</feature>
<protein>
    <submittedName>
        <fullName evidence="2">Uncharacterized protein</fullName>
    </submittedName>
</protein>
<evidence type="ECO:0000256" key="1">
    <source>
        <dbReference type="SAM" id="Phobius"/>
    </source>
</evidence>
<dbReference type="OrthoDB" id="4826010at2"/>
<name>A0A1C4XFL0_MICEC</name>
<dbReference type="EMBL" id="LT607413">
    <property type="protein sequence ID" value="SCF07137.1"/>
    <property type="molecule type" value="Genomic_DNA"/>
</dbReference>
<keyword evidence="1" id="KW-1133">Transmembrane helix</keyword>
<feature type="transmembrane region" description="Helical" evidence="1">
    <location>
        <begin position="88"/>
        <end position="108"/>
    </location>
</feature>
<feature type="transmembrane region" description="Helical" evidence="1">
    <location>
        <begin position="114"/>
        <end position="135"/>
    </location>
</feature>
<dbReference type="Proteomes" id="UP000198253">
    <property type="component" value="Chromosome I"/>
</dbReference>
<reference evidence="3" key="1">
    <citation type="submission" date="2016-06" db="EMBL/GenBank/DDBJ databases">
        <authorList>
            <person name="Varghese N."/>
            <person name="Submissions Spin"/>
        </authorList>
    </citation>
    <scope>NUCLEOTIDE SEQUENCE [LARGE SCALE GENOMIC DNA]</scope>
    <source>
        <strain evidence="3">DSM 43816</strain>
    </source>
</reference>
<keyword evidence="1" id="KW-0812">Transmembrane</keyword>
<dbReference type="InParanoid" id="A0A1C4XFL0"/>